<protein>
    <submittedName>
        <fullName evidence="3">Uncharacterized protein</fullName>
    </submittedName>
</protein>
<feature type="region of interest" description="Disordered" evidence="1">
    <location>
        <begin position="76"/>
        <end position="96"/>
    </location>
</feature>
<keyword evidence="2" id="KW-0472">Membrane</keyword>
<name>A0A5S9IP21_UABAM</name>
<evidence type="ECO:0000256" key="2">
    <source>
        <dbReference type="SAM" id="Phobius"/>
    </source>
</evidence>
<evidence type="ECO:0000256" key="1">
    <source>
        <dbReference type="SAM" id="MobiDB-lite"/>
    </source>
</evidence>
<keyword evidence="2" id="KW-1133">Transmembrane helix</keyword>
<proteinExistence type="predicted"/>
<evidence type="ECO:0000313" key="4">
    <source>
        <dbReference type="Proteomes" id="UP000326354"/>
    </source>
</evidence>
<dbReference type="AlphaFoldDB" id="A0A5S9IP21"/>
<evidence type="ECO:0000313" key="3">
    <source>
        <dbReference type="EMBL" id="BBM85429.1"/>
    </source>
</evidence>
<feature type="transmembrane region" description="Helical" evidence="2">
    <location>
        <begin position="20"/>
        <end position="41"/>
    </location>
</feature>
<dbReference type="KEGG" id="uam:UABAM_03796"/>
<keyword evidence="2" id="KW-0812">Transmembrane</keyword>
<accession>A0A5S9IP21</accession>
<sequence>MLPLLYNGYRFIFGNNRSGAKWGIWCLAFGFLTYFVCNAVNNYVITPELARRYLFLFIISMFIAITVYNSFSTMGMEEEGEDSDKGESNNRGNDEA</sequence>
<feature type="compositionally biased region" description="Basic and acidic residues" evidence="1">
    <location>
        <begin position="83"/>
        <end position="96"/>
    </location>
</feature>
<dbReference type="Proteomes" id="UP000326354">
    <property type="component" value="Chromosome"/>
</dbReference>
<feature type="transmembrane region" description="Helical" evidence="2">
    <location>
        <begin position="53"/>
        <end position="71"/>
    </location>
</feature>
<reference evidence="3 4" key="1">
    <citation type="submission" date="2019-08" db="EMBL/GenBank/DDBJ databases">
        <title>Complete genome sequence of Candidatus Uab amorphum.</title>
        <authorList>
            <person name="Shiratori T."/>
            <person name="Suzuki S."/>
            <person name="Kakizawa Y."/>
            <person name="Ishida K."/>
        </authorList>
    </citation>
    <scope>NUCLEOTIDE SEQUENCE [LARGE SCALE GENOMIC DNA]</scope>
    <source>
        <strain evidence="3 4">SRT547</strain>
    </source>
</reference>
<dbReference type="EMBL" id="AP019860">
    <property type="protein sequence ID" value="BBM85429.1"/>
    <property type="molecule type" value="Genomic_DNA"/>
</dbReference>
<organism evidence="3 4">
    <name type="scientific">Uabimicrobium amorphum</name>
    <dbReference type="NCBI Taxonomy" id="2596890"/>
    <lineage>
        <taxon>Bacteria</taxon>
        <taxon>Pseudomonadati</taxon>
        <taxon>Planctomycetota</taxon>
        <taxon>Candidatus Uabimicrobiia</taxon>
        <taxon>Candidatus Uabimicrobiales</taxon>
        <taxon>Candidatus Uabimicrobiaceae</taxon>
        <taxon>Candidatus Uabimicrobium</taxon>
    </lineage>
</organism>
<keyword evidence="4" id="KW-1185">Reference proteome</keyword>
<gene>
    <name evidence="3" type="ORF">UABAM_03796</name>
</gene>